<comment type="caution">
    <text evidence="3">The sequence shown here is derived from an EMBL/GenBank/DDBJ whole genome shotgun (WGS) entry which is preliminary data.</text>
</comment>
<gene>
    <name evidence="3" type="ORF">PGLA1383_LOCUS34251</name>
</gene>
<keyword evidence="1" id="KW-0862">Zinc</keyword>
<feature type="domain" description="CCHC-type" evidence="2">
    <location>
        <begin position="254"/>
        <end position="269"/>
    </location>
</feature>
<dbReference type="SUPFAM" id="SSF57756">
    <property type="entry name" value="Retrovirus zinc finger-like domains"/>
    <property type="match status" value="1"/>
</dbReference>
<keyword evidence="1" id="KW-0863">Zinc-finger</keyword>
<feature type="non-terminal residue" evidence="3">
    <location>
        <position position="269"/>
    </location>
</feature>
<name>A0A813FUW4_POLGL</name>
<evidence type="ECO:0000259" key="2">
    <source>
        <dbReference type="PROSITE" id="PS50158"/>
    </source>
</evidence>
<keyword evidence="4" id="KW-1185">Reference proteome</keyword>
<evidence type="ECO:0000313" key="4">
    <source>
        <dbReference type="Proteomes" id="UP000654075"/>
    </source>
</evidence>
<dbReference type="PROSITE" id="PS50158">
    <property type="entry name" value="ZF_CCHC"/>
    <property type="match status" value="1"/>
</dbReference>
<evidence type="ECO:0000313" key="3">
    <source>
        <dbReference type="EMBL" id="CAE8616571.1"/>
    </source>
</evidence>
<dbReference type="EMBL" id="CAJNNV010025909">
    <property type="protein sequence ID" value="CAE8616571.1"/>
    <property type="molecule type" value="Genomic_DNA"/>
</dbReference>
<dbReference type="InterPro" id="IPR001878">
    <property type="entry name" value="Znf_CCHC"/>
</dbReference>
<reference evidence="3" key="1">
    <citation type="submission" date="2021-02" db="EMBL/GenBank/DDBJ databases">
        <authorList>
            <person name="Dougan E. K."/>
            <person name="Rhodes N."/>
            <person name="Thang M."/>
            <person name="Chan C."/>
        </authorList>
    </citation>
    <scope>NUCLEOTIDE SEQUENCE</scope>
</reference>
<dbReference type="Proteomes" id="UP000654075">
    <property type="component" value="Unassembled WGS sequence"/>
</dbReference>
<proteinExistence type="predicted"/>
<dbReference type="AlphaFoldDB" id="A0A813FUW4"/>
<protein>
    <recommendedName>
        <fullName evidence="2">CCHC-type domain-containing protein</fullName>
    </recommendedName>
</protein>
<evidence type="ECO:0000256" key="1">
    <source>
        <dbReference type="PROSITE-ProRule" id="PRU00047"/>
    </source>
</evidence>
<accession>A0A813FUW4</accession>
<dbReference type="GO" id="GO:0008270">
    <property type="term" value="F:zinc ion binding"/>
    <property type="evidence" value="ECO:0007669"/>
    <property type="project" value="UniProtKB-KW"/>
</dbReference>
<organism evidence="3 4">
    <name type="scientific">Polarella glacialis</name>
    <name type="common">Dinoflagellate</name>
    <dbReference type="NCBI Taxonomy" id="89957"/>
    <lineage>
        <taxon>Eukaryota</taxon>
        <taxon>Sar</taxon>
        <taxon>Alveolata</taxon>
        <taxon>Dinophyceae</taxon>
        <taxon>Suessiales</taxon>
        <taxon>Suessiaceae</taxon>
        <taxon>Polarella</taxon>
    </lineage>
</organism>
<sequence>MSCPAEIDLASITPEEDAKWRKCRWVWCKDCGGGSVCKVGWGHKKKAGHELVSLKDAGKLDEAKREFLFVQRGGNPAQEALTKAKKLSEAGKTRSSDLVEAPAQYLLDFGKYKGKSISAMLNSDDEKRKDYIPWLFASSSRQAQGQYLDKLEFALRQEGSWDQVVERSKAMRPGIQIDAVIKKAAVDALVAGGEFVHKDIVKMRSLQVDKATSLLDDDLAEGHSTSTGSQPLAIARTIARRPHRSSSAIENTHCKYCGRIGHRAPTCPK</sequence>
<dbReference type="InterPro" id="IPR036875">
    <property type="entry name" value="Znf_CCHC_sf"/>
</dbReference>
<keyword evidence="1" id="KW-0479">Metal-binding</keyword>
<dbReference type="GO" id="GO:0003676">
    <property type="term" value="F:nucleic acid binding"/>
    <property type="evidence" value="ECO:0007669"/>
    <property type="project" value="InterPro"/>
</dbReference>